<sequence>MSTTDITPLALRPYLTAAHEQLWCETEEFAADYVAPCVPRMEASPHEVERELPELLAKKGWFGVTIPKEYGGMAAGHVAKTVLIHRLAVASAATAAILQATLIPVGALLHWGTVEQKQKWLPKVADGTVLLSIAVTEPDAGGHIGGIQTVAELAGDEWVITGEKIHIGNSHVAGLHVVVARTSPSGVAASQALTAFLVENHSTGLTVAAHRARLGLHGFSAGRLILDRVRIPAANVLGEVGQGLYVAQSSSILYGRPNLTAVSLGIHEALVETTAHFLSNRPRYEGHLSDQPVIQDRLGEMQGRLQTALTTAYSAVHLLDNRVACDSQLIGAKHTGHQLAARTAQDAMELHGAHALDADYKLQRLFRDIQHTYPPAGTGEFQRIHLARAALGEDLIQWSQRLAAEASWARPDPTAA</sequence>
<dbReference type="InterPro" id="IPR013786">
    <property type="entry name" value="AcylCoA_DH/ox_N"/>
</dbReference>
<dbReference type="InterPro" id="IPR037069">
    <property type="entry name" value="AcylCoA_DH/ox_N_sf"/>
</dbReference>
<dbReference type="Gene3D" id="2.40.110.10">
    <property type="entry name" value="Butyryl-CoA Dehydrogenase, subunit A, domain 2"/>
    <property type="match status" value="1"/>
</dbReference>
<evidence type="ECO:0000313" key="9">
    <source>
        <dbReference type="EMBL" id="GHJ28561.1"/>
    </source>
</evidence>
<comment type="caution">
    <text evidence="9">The sequence shown here is derived from an EMBL/GenBank/DDBJ whole genome shotgun (WGS) entry which is preliminary data.</text>
</comment>
<keyword evidence="5" id="KW-0560">Oxidoreductase</keyword>
<accession>A0ABQ3TZM4</accession>
<feature type="domain" description="Acyl-CoA dehydrogenase/oxidase N-terminal" evidence="8">
    <location>
        <begin position="16"/>
        <end position="127"/>
    </location>
</feature>
<dbReference type="Pfam" id="PF02771">
    <property type="entry name" value="Acyl-CoA_dh_N"/>
    <property type="match status" value="1"/>
</dbReference>
<evidence type="ECO:0000259" key="6">
    <source>
        <dbReference type="Pfam" id="PF00441"/>
    </source>
</evidence>
<dbReference type="InterPro" id="IPR036250">
    <property type="entry name" value="AcylCo_DH-like_C"/>
</dbReference>
<feature type="domain" description="Acyl-CoA oxidase/dehydrogenase middle" evidence="7">
    <location>
        <begin position="133"/>
        <end position="229"/>
    </location>
</feature>
<evidence type="ECO:0000256" key="5">
    <source>
        <dbReference type="RuleBase" id="RU362125"/>
    </source>
</evidence>
<dbReference type="Gene3D" id="1.10.540.10">
    <property type="entry name" value="Acyl-CoA dehydrogenase/oxidase, N-terminal domain"/>
    <property type="match status" value="1"/>
</dbReference>
<evidence type="ECO:0000313" key="10">
    <source>
        <dbReference type="Proteomes" id="UP001054854"/>
    </source>
</evidence>
<gene>
    <name evidence="9" type="ORF">TPA0910_29940</name>
</gene>
<feature type="domain" description="Acyl-CoA dehydrogenase/oxidase C-terminal" evidence="6">
    <location>
        <begin position="241"/>
        <end position="390"/>
    </location>
</feature>
<dbReference type="InterPro" id="IPR006091">
    <property type="entry name" value="Acyl-CoA_Oxase/DH_mid-dom"/>
</dbReference>
<dbReference type="InterPro" id="IPR009075">
    <property type="entry name" value="AcylCo_DH/oxidase_C"/>
</dbReference>
<reference evidence="9" key="1">
    <citation type="submission" date="2024-05" db="EMBL/GenBank/DDBJ databases">
        <title>Whole genome shotgun sequence of Streptomyces hygroscopicus NBRC 113678.</title>
        <authorList>
            <person name="Komaki H."/>
            <person name="Tamura T."/>
        </authorList>
    </citation>
    <scope>NUCLEOTIDE SEQUENCE</scope>
    <source>
        <strain evidence="9">N11-34</strain>
    </source>
</reference>
<dbReference type="InterPro" id="IPR009100">
    <property type="entry name" value="AcylCoA_DH/oxidase_NM_dom_sf"/>
</dbReference>
<dbReference type="Gene3D" id="1.20.140.10">
    <property type="entry name" value="Butyryl-CoA Dehydrogenase, subunit A, domain 3"/>
    <property type="match status" value="1"/>
</dbReference>
<dbReference type="EMBL" id="BNEK01000003">
    <property type="protein sequence ID" value="GHJ28561.1"/>
    <property type="molecule type" value="Genomic_DNA"/>
</dbReference>
<dbReference type="Pfam" id="PF02770">
    <property type="entry name" value="Acyl-CoA_dh_M"/>
    <property type="match status" value="1"/>
</dbReference>
<organism evidence="9 10">
    <name type="scientific">Streptomyces hygroscopicus</name>
    <dbReference type="NCBI Taxonomy" id="1912"/>
    <lineage>
        <taxon>Bacteria</taxon>
        <taxon>Bacillati</taxon>
        <taxon>Actinomycetota</taxon>
        <taxon>Actinomycetes</taxon>
        <taxon>Kitasatosporales</taxon>
        <taxon>Streptomycetaceae</taxon>
        <taxon>Streptomyces</taxon>
        <taxon>Streptomyces violaceusniger group</taxon>
    </lineage>
</organism>
<dbReference type="CDD" id="cd00567">
    <property type="entry name" value="ACAD"/>
    <property type="match status" value="1"/>
</dbReference>
<dbReference type="RefSeq" id="WP_236257130.1">
    <property type="nucleotide sequence ID" value="NZ_BNEK01000003.1"/>
</dbReference>
<comment type="similarity">
    <text evidence="2 5">Belongs to the acyl-CoA dehydrogenase family.</text>
</comment>
<protein>
    <submittedName>
        <fullName evidence="9">Acyl-CoA dehydrogenase</fullName>
    </submittedName>
</protein>
<keyword evidence="3 5" id="KW-0285">Flavoprotein</keyword>
<dbReference type="SUPFAM" id="SSF56645">
    <property type="entry name" value="Acyl-CoA dehydrogenase NM domain-like"/>
    <property type="match status" value="1"/>
</dbReference>
<keyword evidence="10" id="KW-1185">Reference proteome</keyword>
<evidence type="ECO:0000256" key="4">
    <source>
        <dbReference type="ARBA" id="ARBA00022827"/>
    </source>
</evidence>
<name>A0ABQ3TZM4_STRHY</name>
<comment type="cofactor">
    <cofactor evidence="1 5">
        <name>FAD</name>
        <dbReference type="ChEBI" id="CHEBI:57692"/>
    </cofactor>
</comment>
<evidence type="ECO:0000256" key="3">
    <source>
        <dbReference type="ARBA" id="ARBA00022630"/>
    </source>
</evidence>
<dbReference type="PANTHER" id="PTHR43884:SF12">
    <property type="entry name" value="ISOVALERYL-COA DEHYDROGENASE, MITOCHONDRIAL-RELATED"/>
    <property type="match status" value="1"/>
</dbReference>
<dbReference type="Pfam" id="PF00441">
    <property type="entry name" value="Acyl-CoA_dh_1"/>
    <property type="match status" value="1"/>
</dbReference>
<evidence type="ECO:0000256" key="2">
    <source>
        <dbReference type="ARBA" id="ARBA00009347"/>
    </source>
</evidence>
<dbReference type="Proteomes" id="UP001054854">
    <property type="component" value="Unassembled WGS sequence"/>
</dbReference>
<dbReference type="InterPro" id="IPR046373">
    <property type="entry name" value="Acyl-CoA_Oxase/DH_mid-dom_sf"/>
</dbReference>
<evidence type="ECO:0000259" key="8">
    <source>
        <dbReference type="Pfam" id="PF02771"/>
    </source>
</evidence>
<dbReference type="PANTHER" id="PTHR43884">
    <property type="entry name" value="ACYL-COA DEHYDROGENASE"/>
    <property type="match status" value="1"/>
</dbReference>
<evidence type="ECO:0000256" key="1">
    <source>
        <dbReference type="ARBA" id="ARBA00001974"/>
    </source>
</evidence>
<proteinExistence type="inferred from homology"/>
<keyword evidence="4 5" id="KW-0274">FAD</keyword>
<evidence type="ECO:0000259" key="7">
    <source>
        <dbReference type="Pfam" id="PF02770"/>
    </source>
</evidence>
<dbReference type="SUPFAM" id="SSF47203">
    <property type="entry name" value="Acyl-CoA dehydrogenase C-terminal domain-like"/>
    <property type="match status" value="1"/>
</dbReference>